<dbReference type="Proteomes" id="UP000008311">
    <property type="component" value="Unassembled WGS sequence"/>
</dbReference>
<dbReference type="EMBL" id="EQ974306">
    <property type="protein sequence ID" value="EEF30608.1"/>
    <property type="molecule type" value="Genomic_DNA"/>
</dbReference>
<dbReference type="AlphaFoldDB" id="B9T0I3"/>
<sequence length="81" mass="8870">MSELILESCDGASATIAAILTCFQEEGNAKTERGWDITSPNYIAGIITSKTPYKCSFIGHRKAEQHSSKEGKCLQETMKTL</sequence>
<evidence type="ECO:0000313" key="1">
    <source>
        <dbReference type="EMBL" id="EEF30608.1"/>
    </source>
</evidence>
<reference evidence="2" key="1">
    <citation type="journal article" date="2010" name="Nat. Biotechnol.">
        <title>Draft genome sequence of the oilseed species Ricinus communis.</title>
        <authorList>
            <person name="Chan A.P."/>
            <person name="Crabtree J."/>
            <person name="Zhao Q."/>
            <person name="Lorenzi H."/>
            <person name="Orvis J."/>
            <person name="Puiu D."/>
            <person name="Melake-Berhan A."/>
            <person name="Jones K.M."/>
            <person name="Redman J."/>
            <person name="Chen G."/>
            <person name="Cahoon E.B."/>
            <person name="Gedil M."/>
            <person name="Stanke M."/>
            <person name="Haas B.J."/>
            <person name="Wortman J.R."/>
            <person name="Fraser-Liggett C.M."/>
            <person name="Ravel J."/>
            <person name="Rabinowicz P.D."/>
        </authorList>
    </citation>
    <scope>NUCLEOTIDE SEQUENCE [LARGE SCALE GENOMIC DNA]</scope>
    <source>
        <strain evidence="2">cv. Hale</strain>
    </source>
</reference>
<organism evidence="1 2">
    <name type="scientific">Ricinus communis</name>
    <name type="common">Castor bean</name>
    <dbReference type="NCBI Taxonomy" id="3988"/>
    <lineage>
        <taxon>Eukaryota</taxon>
        <taxon>Viridiplantae</taxon>
        <taxon>Streptophyta</taxon>
        <taxon>Embryophyta</taxon>
        <taxon>Tracheophyta</taxon>
        <taxon>Spermatophyta</taxon>
        <taxon>Magnoliopsida</taxon>
        <taxon>eudicotyledons</taxon>
        <taxon>Gunneridae</taxon>
        <taxon>Pentapetalae</taxon>
        <taxon>rosids</taxon>
        <taxon>fabids</taxon>
        <taxon>Malpighiales</taxon>
        <taxon>Euphorbiaceae</taxon>
        <taxon>Acalyphoideae</taxon>
        <taxon>Acalypheae</taxon>
        <taxon>Ricinus</taxon>
    </lineage>
</organism>
<evidence type="ECO:0000313" key="2">
    <source>
        <dbReference type="Proteomes" id="UP000008311"/>
    </source>
</evidence>
<protein>
    <submittedName>
        <fullName evidence="1">Uncharacterized protein</fullName>
    </submittedName>
</protein>
<dbReference type="InParanoid" id="B9T0I3"/>
<name>B9T0I3_RICCO</name>
<keyword evidence="2" id="KW-1185">Reference proteome</keyword>
<proteinExistence type="predicted"/>
<accession>B9T0I3</accession>
<gene>
    <name evidence="1" type="ORF">RCOM_0301390</name>
</gene>